<evidence type="ECO:0000313" key="2">
    <source>
        <dbReference type="Proteomes" id="UP001159427"/>
    </source>
</evidence>
<comment type="caution">
    <text evidence="1">The sequence shown here is derived from an EMBL/GenBank/DDBJ whole genome shotgun (WGS) entry which is preliminary data.</text>
</comment>
<reference evidence="1 2" key="1">
    <citation type="submission" date="2022-05" db="EMBL/GenBank/DDBJ databases">
        <authorList>
            <consortium name="Genoscope - CEA"/>
            <person name="William W."/>
        </authorList>
    </citation>
    <scope>NUCLEOTIDE SEQUENCE [LARGE SCALE GENOMIC DNA]</scope>
</reference>
<dbReference type="EMBL" id="CALNXI010000116">
    <property type="protein sequence ID" value="CAH3019436.1"/>
    <property type="molecule type" value="Genomic_DNA"/>
</dbReference>
<dbReference type="Proteomes" id="UP001159427">
    <property type="component" value="Unassembled WGS sequence"/>
</dbReference>
<gene>
    <name evidence="1" type="ORF">PEVE_00002717</name>
</gene>
<accession>A0ABN8LQF7</accession>
<organism evidence="1 2">
    <name type="scientific">Porites evermanni</name>
    <dbReference type="NCBI Taxonomy" id="104178"/>
    <lineage>
        <taxon>Eukaryota</taxon>
        <taxon>Metazoa</taxon>
        <taxon>Cnidaria</taxon>
        <taxon>Anthozoa</taxon>
        <taxon>Hexacorallia</taxon>
        <taxon>Scleractinia</taxon>
        <taxon>Fungiina</taxon>
        <taxon>Poritidae</taxon>
        <taxon>Porites</taxon>
    </lineage>
</organism>
<protein>
    <submittedName>
        <fullName evidence="1">Uncharacterized protein</fullName>
    </submittedName>
</protein>
<keyword evidence="2" id="KW-1185">Reference proteome</keyword>
<name>A0ABN8LQF7_9CNID</name>
<evidence type="ECO:0000313" key="1">
    <source>
        <dbReference type="EMBL" id="CAH3019436.1"/>
    </source>
</evidence>
<proteinExistence type="predicted"/>
<sequence length="163" mass="17965">MGNPFTDTSSDLLVLDRPELRNAAVIDSVSNLKELGERQCSETGICFQLYTSLVKCEMLIFQHENQSSPPSISDNGKLRLATKLATKSNLLLCLEDLLPLTEGANSLVPEVDMIVLDGAAIVNMLKPVRSDSFADYVKEFGLHKKSVGQICRKRKAYSMVSVE</sequence>